<dbReference type="Gene3D" id="3.30.710.10">
    <property type="entry name" value="Potassium Channel Kv1.1, Chain A"/>
    <property type="match status" value="1"/>
</dbReference>
<evidence type="ECO:0008006" key="3">
    <source>
        <dbReference type="Google" id="ProtNLM"/>
    </source>
</evidence>
<proteinExistence type="predicted"/>
<keyword evidence="2" id="KW-1185">Reference proteome</keyword>
<dbReference type="AlphaFoldDB" id="A0AAN7QPL5"/>
<accession>A0AAN7QPL5</accession>
<name>A0AAN7QPL5_9EURO</name>
<dbReference type="Proteomes" id="UP001309876">
    <property type="component" value="Unassembled WGS sequence"/>
</dbReference>
<dbReference type="PANTHER" id="PTHR33112:SF16">
    <property type="entry name" value="HETEROKARYON INCOMPATIBILITY DOMAIN-CONTAINING PROTEIN"/>
    <property type="match status" value="1"/>
</dbReference>
<evidence type="ECO:0000313" key="1">
    <source>
        <dbReference type="EMBL" id="KAK5080579.1"/>
    </source>
</evidence>
<comment type="caution">
    <text evidence="1">The sequence shown here is derived from an EMBL/GenBank/DDBJ whole genome shotgun (WGS) entry which is preliminary data.</text>
</comment>
<gene>
    <name evidence="1" type="ORF">LTR05_008522</name>
</gene>
<evidence type="ECO:0000313" key="2">
    <source>
        <dbReference type="Proteomes" id="UP001309876"/>
    </source>
</evidence>
<protein>
    <recommendedName>
        <fullName evidence="3">BTB domain-containing protein</fullName>
    </recommendedName>
</protein>
<organism evidence="1 2">
    <name type="scientific">Lithohypha guttulata</name>
    <dbReference type="NCBI Taxonomy" id="1690604"/>
    <lineage>
        <taxon>Eukaryota</taxon>
        <taxon>Fungi</taxon>
        <taxon>Dikarya</taxon>
        <taxon>Ascomycota</taxon>
        <taxon>Pezizomycotina</taxon>
        <taxon>Eurotiomycetes</taxon>
        <taxon>Chaetothyriomycetidae</taxon>
        <taxon>Chaetothyriales</taxon>
        <taxon>Trichomeriaceae</taxon>
        <taxon>Lithohypha</taxon>
    </lineage>
</organism>
<sequence>MSKKFPLSYDPEYVEYESYRLWRVAEIFPATSILEAYVIWRGHMVYYTSRLLTKDSDRLVALSGLAQRFSMVMQEKFLIKDVYLAGLWRGGLPEQLLWFVELRKFLVLRGCRHDRPSEWRAPSWSWASMEAPSNYLSSLIEEQRLEIIEATTEPLNADPFGQVKSGRLKARARILHNIRFIPSSQSNSGSRFPLVKWCGLDLRVNTSYFDDDRGDETDEYLGDPNLEISLLVVGYSKKNDLHECLALIPVVGRIATQFRGFAGTEVYTLIVGWVEKHLSVPHDILTLVPFFATALSSGAFEESRNKVFRLPEDDPQAVADLLYFSYTNEVKEIDSLFDDDAEEMAVSYIRAYIVADEFKAEVIANRLVDRIIRVYASFFPTSSQITLLSQANLGNKLLYQLLVDATAYGIVENFYDGSVYEDVSELCGNLSKADLSNIMKAIPRLKISDKDLANEVWANRCNYHNHELTEPCHIFEPTDPIRGLPTPKYS</sequence>
<dbReference type="EMBL" id="JAVRRJ010000013">
    <property type="protein sequence ID" value="KAK5080579.1"/>
    <property type="molecule type" value="Genomic_DNA"/>
</dbReference>
<dbReference type="PANTHER" id="PTHR33112">
    <property type="entry name" value="DOMAIN PROTEIN, PUTATIVE-RELATED"/>
    <property type="match status" value="1"/>
</dbReference>
<dbReference type="InterPro" id="IPR011333">
    <property type="entry name" value="SKP1/BTB/POZ_sf"/>
</dbReference>
<reference evidence="1 2" key="1">
    <citation type="submission" date="2023-08" db="EMBL/GenBank/DDBJ databases">
        <title>Black Yeasts Isolated from many extreme environments.</title>
        <authorList>
            <person name="Coleine C."/>
            <person name="Stajich J.E."/>
            <person name="Selbmann L."/>
        </authorList>
    </citation>
    <scope>NUCLEOTIDE SEQUENCE [LARGE SCALE GENOMIC DNA]</scope>
    <source>
        <strain evidence="1 2">CCFEE 5910</strain>
    </source>
</reference>